<dbReference type="AlphaFoldDB" id="K1WB88"/>
<protein>
    <submittedName>
        <fullName evidence="1">Uncharacterized protein</fullName>
    </submittedName>
</protein>
<dbReference type="HOGENOM" id="CLU_1384427_0_0_1"/>
<sequence length="197" mass="22122">MELLYLWIIWATIGLLCFCRLRAVPTPRLHRLRRHEIVNATAATITSDRVAPDLDSRPERTKPGFVMSELTSLDVTLLHEQNLEKVLSTLPKLNDNLTWTFWLNYKQPMSIVGSSTMGCEKPKEMPHSAVQTPSRSFASLPPMVLLANFTTATRFYAAIQAFQPSPCSIHTLEIPFNMLLGDRKGAVFLADVLPGNN</sequence>
<organism evidence="1 2">
    <name type="scientific">Marssonina brunnea f. sp. multigermtubi (strain MB_m1)</name>
    <name type="common">Marssonina leaf spot fungus</name>
    <dbReference type="NCBI Taxonomy" id="1072389"/>
    <lineage>
        <taxon>Eukaryota</taxon>
        <taxon>Fungi</taxon>
        <taxon>Dikarya</taxon>
        <taxon>Ascomycota</taxon>
        <taxon>Pezizomycotina</taxon>
        <taxon>Leotiomycetes</taxon>
        <taxon>Helotiales</taxon>
        <taxon>Drepanopezizaceae</taxon>
        <taxon>Drepanopeziza</taxon>
    </lineage>
</organism>
<evidence type="ECO:0000313" key="1">
    <source>
        <dbReference type="EMBL" id="EKD14580.1"/>
    </source>
</evidence>
<evidence type="ECO:0000313" key="2">
    <source>
        <dbReference type="Proteomes" id="UP000006753"/>
    </source>
</evidence>
<dbReference type="Proteomes" id="UP000006753">
    <property type="component" value="Unassembled WGS sequence"/>
</dbReference>
<gene>
    <name evidence="1" type="ORF">MBM_07301</name>
</gene>
<dbReference type="EMBL" id="JH921445">
    <property type="protein sequence ID" value="EKD14580.1"/>
    <property type="molecule type" value="Genomic_DNA"/>
</dbReference>
<accession>K1WB88</accession>
<dbReference type="KEGG" id="mbe:MBM_07301"/>
<proteinExistence type="predicted"/>
<dbReference type="InParanoid" id="K1WB88"/>
<reference evidence="1 2" key="1">
    <citation type="journal article" date="2012" name="BMC Genomics">
        <title>Sequencing the genome of Marssonina brunnea reveals fungus-poplar co-evolution.</title>
        <authorList>
            <person name="Zhu S."/>
            <person name="Cao Y.-Z."/>
            <person name="Jiang C."/>
            <person name="Tan B.-Y."/>
            <person name="Wang Z."/>
            <person name="Feng S."/>
            <person name="Zhang L."/>
            <person name="Su X.-H."/>
            <person name="Brejova B."/>
            <person name="Vinar T."/>
            <person name="Xu M."/>
            <person name="Wang M.-X."/>
            <person name="Zhang S.-G."/>
            <person name="Huang M.-R."/>
            <person name="Wu R."/>
            <person name="Zhou Y."/>
        </authorList>
    </citation>
    <scope>NUCLEOTIDE SEQUENCE [LARGE SCALE GENOMIC DNA]</scope>
    <source>
        <strain evidence="1 2">MB_m1</strain>
    </source>
</reference>
<keyword evidence="2" id="KW-1185">Reference proteome</keyword>
<name>K1WB88_MARBU</name>
<dbReference type="OrthoDB" id="4191831at2759"/>